<dbReference type="InterPro" id="IPR031165">
    <property type="entry name" value="GNAT_YJDJ"/>
</dbReference>
<feature type="domain" description="N-acetyltransferase" evidence="1">
    <location>
        <begin position="1"/>
        <end position="94"/>
    </location>
</feature>
<comment type="caution">
    <text evidence="3">The sequence shown here is derived from an EMBL/GenBank/DDBJ whole genome shotgun (WGS) entry which is preliminary data.</text>
</comment>
<dbReference type="Proteomes" id="UP000753961">
    <property type="component" value="Unassembled WGS sequence"/>
</dbReference>
<dbReference type="EMBL" id="JAHVHU010000007">
    <property type="protein sequence ID" value="MBY5958198.1"/>
    <property type="molecule type" value="Genomic_DNA"/>
</dbReference>
<dbReference type="RefSeq" id="WP_222579727.1">
    <property type="nucleotide sequence ID" value="NZ_JAHVHU010000007.1"/>
</dbReference>
<dbReference type="PROSITE" id="PS51186">
    <property type="entry name" value="GNAT"/>
    <property type="match status" value="1"/>
</dbReference>
<reference evidence="3" key="1">
    <citation type="submission" date="2021-06" db="EMBL/GenBank/DDBJ databases">
        <title>44 bacteria genomes isolated from Dapeng, Shenzhen.</title>
        <authorList>
            <person name="Zheng W."/>
            <person name="Yu S."/>
            <person name="Huang Y."/>
        </authorList>
    </citation>
    <scope>NUCLEOTIDE SEQUENCE</scope>
    <source>
        <strain evidence="3">DP5N28-2</strain>
    </source>
</reference>
<dbReference type="PANTHER" id="PTHR31435:SF10">
    <property type="entry name" value="BSR4717 PROTEIN"/>
    <property type="match status" value="1"/>
</dbReference>
<accession>A0A953LA09</accession>
<gene>
    <name evidence="3" type="ORF">KUV50_08660</name>
</gene>
<dbReference type="InterPro" id="IPR016181">
    <property type="entry name" value="Acyl_CoA_acyltransferase"/>
</dbReference>
<dbReference type="CDD" id="cd04301">
    <property type="entry name" value="NAT_SF"/>
    <property type="match status" value="1"/>
</dbReference>
<evidence type="ECO:0000313" key="3">
    <source>
        <dbReference type="EMBL" id="MBY5958198.1"/>
    </source>
</evidence>
<dbReference type="GO" id="GO:0016747">
    <property type="term" value="F:acyltransferase activity, transferring groups other than amino-acyl groups"/>
    <property type="evidence" value="ECO:0007669"/>
    <property type="project" value="InterPro"/>
</dbReference>
<dbReference type="Gene3D" id="3.40.630.30">
    <property type="match status" value="1"/>
</dbReference>
<keyword evidence="4" id="KW-1185">Reference proteome</keyword>
<proteinExistence type="predicted"/>
<dbReference type="AlphaFoldDB" id="A0A953LA09"/>
<dbReference type="Pfam" id="PF14542">
    <property type="entry name" value="Acetyltransf_CG"/>
    <property type="match status" value="1"/>
</dbReference>
<evidence type="ECO:0000259" key="1">
    <source>
        <dbReference type="PROSITE" id="PS51186"/>
    </source>
</evidence>
<name>A0A953LA09_9BACT</name>
<protein>
    <submittedName>
        <fullName evidence="3">N-acetyltransferase</fullName>
    </submittedName>
</protein>
<sequence length="94" mass="10637">MAAIEQEDNGKKGRFIIYENEEFAGEMTYTWAGTKKFIIDHTGVEKKFGGQGFGRRLVMAGVEYARKNNLKIIPLCPYAKSRFDRDKSIGDVLA</sequence>
<dbReference type="InterPro" id="IPR045057">
    <property type="entry name" value="Gcn5-rel_NAT"/>
</dbReference>
<organism evidence="3 4">
    <name type="scientific">Membranihabitans marinus</name>
    <dbReference type="NCBI Taxonomy" id="1227546"/>
    <lineage>
        <taxon>Bacteria</taxon>
        <taxon>Pseudomonadati</taxon>
        <taxon>Bacteroidota</taxon>
        <taxon>Saprospiria</taxon>
        <taxon>Saprospirales</taxon>
        <taxon>Saprospiraceae</taxon>
        <taxon>Membranihabitans</taxon>
    </lineage>
</organism>
<dbReference type="SUPFAM" id="SSF55729">
    <property type="entry name" value="Acyl-CoA N-acyltransferases (Nat)"/>
    <property type="match status" value="1"/>
</dbReference>
<dbReference type="PANTHER" id="PTHR31435">
    <property type="entry name" value="PROTEIN NATD1"/>
    <property type="match status" value="1"/>
</dbReference>
<dbReference type="InterPro" id="IPR000182">
    <property type="entry name" value="GNAT_dom"/>
</dbReference>
<evidence type="ECO:0000313" key="4">
    <source>
        <dbReference type="Proteomes" id="UP000753961"/>
    </source>
</evidence>
<dbReference type="PROSITE" id="PS51729">
    <property type="entry name" value="GNAT_YJDJ"/>
    <property type="match status" value="1"/>
</dbReference>
<feature type="domain" description="N-acetyltransferase" evidence="2">
    <location>
        <begin position="7"/>
        <end position="94"/>
    </location>
</feature>
<evidence type="ECO:0000259" key="2">
    <source>
        <dbReference type="PROSITE" id="PS51729"/>
    </source>
</evidence>